<organism evidence="2 3">
    <name type="scientific">Acidiphilium acidophilum</name>
    <name type="common">Thiobacillus acidophilus</name>
    <dbReference type="NCBI Taxonomy" id="76588"/>
    <lineage>
        <taxon>Bacteria</taxon>
        <taxon>Pseudomonadati</taxon>
        <taxon>Pseudomonadota</taxon>
        <taxon>Alphaproteobacteria</taxon>
        <taxon>Acetobacterales</taxon>
        <taxon>Acidocellaceae</taxon>
        <taxon>Acidiphilium</taxon>
    </lineage>
</organism>
<dbReference type="InterPro" id="IPR050983">
    <property type="entry name" value="GST_Omega/HSP26"/>
</dbReference>
<dbReference type="Proteomes" id="UP001279553">
    <property type="component" value="Unassembled WGS sequence"/>
</dbReference>
<dbReference type="InterPro" id="IPR036282">
    <property type="entry name" value="Glutathione-S-Trfase_C_sf"/>
</dbReference>
<evidence type="ECO:0000259" key="1">
    <source>
        <dbReference type="PROSITE" id="PS50404"/>
    </source>
</evidence>
<dbReference type="CDD" id="cd03043">
    <property type="entry name" value="GST_N_1"/>
    <property type="match status" value="1"/>
</dbReference>
<dbReference type="PROSITE" id="PS50404">
    <property type="entry name" value="GST_NTER"/>
    <property type="match status" value="1"/>
</dbReference>
<evidence type="ECO:0000313" key="3">
    <source>
        <dbReference type="Proteomes" id="UP001279553"/>
    </source>
</evidence>
<dbReference type="CDD" id="cd03194">
    <property type="entry name" value="GST_C_3"/>
    <property type="match status" value="1"/>
</dbReference>
<dbReference type="RefSeq" id="WP_319614120.1">
    <property type="nucleotide sequence ID" value="NZ_JAWXYB010000018.1"/>
</dbReference>
<name>A0AAW9DR94_ACIAO</name>
<dbReference type="EMBL" id="JAWXYB010000018">
    <property type="protein sequence ID" value="MDX5931193.1"/>
    <property type="molecule type" value="Genomic_DNA"/>
</dbReference>
<gene>
    <name evidence="2" type="ORF">SIL87_10490</name>
</gene>
<comment type="caution">
    <text evidence="2">The sequence shown here is derived from an EMBL/GenBank/DDBJ whole genome shotgun (WGS) entry which is preliminary data.</text>
</comment>
<dbReference type="AlphaFoldDB" id="A0AAW9DR94"/>
<dbReference type="InterPro" id="IPR004045">
    <property type="entry name" value="Glutathione_S-Trfase_N"/>
</dbReference>
<dbReference type="SUPFAM" id="SSF52833">
    <property type="entry name" value="Thioredoxin-like"/>
    <property type="match status" value="1"/>
</dbReference>
<sequence>MSETNDVLYLGSRRYSSWSMRGWLAVAMAGIEVEERVIPLNGGATPAIKAVSPSGLVPCLEHRGALIWDSLAIVEYAAEFKPEIWPGERIARAHARAISAEMHSGFRELRIAMPMNCCRHAPGGSRTPGVLDDIGRIEAIWAGTRSRFGAGGDFLFGADFTGADIMFAPVASRFLTYDPPLSDASRAYIAAVRGHKLVAAWYEAAAAEPDSWKLEKYEAVE</sequence>
<dbReference type="InterPro" id="IPR036249">
    <property type="entry name" value="Thioredoxin-like_sf"/>
</dbReference>
<dbReference type="PANTHER" id="PTHR43968">
    <property type="match status" value="1"/>
</dbReference>
<feature type="domain" description="GST N-terminal" evidence="1">
    <location>
        <begin position="6"/>
        <end position="85"/>
    </location>
</feature>
<dbReference type="SUPFAM" id="SSF47616">
    <property type="entry name" value="GST C-terminal domain-like"/>
    <property type="match status" value="1"/>
</dbReference>
<dbReference type="Pfam" id="PF13409">
    <property type="entry name" value="GST_N_2"/>
    <property type="match status" value="1"/>
</dbReference>
<dbReference type="PANTHER" id="PTHR43968:SF6">
    <property type="entry name" value="GLUTATHIONE S-TRANSFERASE OMEGA"/>
    <property type="match status" value="1"/>
</dbReference>
<dbReference type="GO" id="GO:0005737">
    <property type="term" value="C:cytoplasm"/>
    <property type="evidence" value="ECO:0007669"/>
    <property type="project" value="TreeGrafter"/>
</dbReference>
<dbReference type="Gene3D" id="3.40.30.10">
    <property type="entry name" value="Glutaredoxin"/>
    <property type="match status" value="1"/>
</dbReference>
<proteinExistence type="predicted"/>
<accession>A0AAW9DR94</accession>
<evidence type="ECO:0000313" key="2">
    <source>
        <dbReference type="EMBL" id="MDX5931193.1"/>
    </source>
</evidence>
<reference evidence="2 3" key="1">
    <citation type="submission" date="2023-11" db="EMBL/GenBank/DDBJ databases">
        <title>MicrobeMod: A computational toolkit for identifying prokaryotic methylation and restriction-modification with nanopore sequencing.</title>
        <authorList>
            <person name="Crits-Christoph A."/>
            <person name="Kang S.C."/>
            <person name="Lee H."/>
            <person name="Ostrov N."/>
        </authorList>
    </citation>
    <scope>NUCLEOTIDE SEQUENCE [LARGE SCALE GENOMIC DNA]</scope>
    <source>
        <strain evidence="2 3">DSMZ 700</strain>
    </source>
</reference>
<dbReference type="Pfam" id="PF13410">
    <property type="entry name" value="GST_C_2"/>
    <property type="match status" value="1"/>
</dbReference>
<keyword evidence="3" id="KW-1185">Reference proteome</keyword>
<dbReference type="Gene3D" id="1.20.1050.10">
    <property type="match status" value="1"/>
</dbReference>
<protein>
    <submittedName>
        <fullName evidence="2">Glutathione S-transferase family protein</fullName>
    </submittedName>
</protein>